<evidence type="ECO:0000256" key="3">
    <source>
        <dbReference type="ARBA" id="ARBA00022679"/>
    </source>
</evidence>
<sequence length="182" mass="20509">RVSVAQCRKITEGDKMAGRHGNKGVISSVVPIEDMPYTEDGTPVDIILNPLGVPGRMNVGQILETHLGWAADRLGFRVTSPVSDGANEEEITAELARAWLMDRAWRDLDGRAWRWVEEQGIDTEMLWDDADARAVYFGSFLSQQGVSAESIERILGDLRISRRTWLEYWLLEQGYNADDLMV</sequence>
<evidence type="ECO:0000256" key="2">
    <source>
        <dbReference type="ARBA" id="ARBA00022478"/>
    </source>
</evidence>
<name>X0Y049_9ZZZZ</name>
<reference evidence="7" key="1">
    <citation type="journal article" date="2014" name="Front. Microbiol.">
        <title>High frequency of phylogenetically diverse reductive dehalogenase-homologous genes in deep subseafloor sedimentary metagenomes.</title>
        <authorList>
            <person name="Kawai M."/>
            <person name="Futagami T."/>
            <person name="Toyoda A."/>
            <person name="Takaki Y."/>
            <person name="Nishi S."/>
            <person name="Hori S."/>
            <person name="Arai W."/>
            <person name="Tsubouchi T."/>
            <person name="Morono Y."/>
            <person name="Uchiyama I."/>
            <person name="Ito T."/>
            <person name="Fujiyama A."/>
            <person name="Inagaki F."/>
            <person name="Takami H."/>
        </authorList>
    </citation>
    <scope>NUCLEOTIDE SEQUENCE</scope>
    <source>
        <strain evidence="7">Expedition CK06-06</strain>
    </source>
</reference>
<dbReference type="PROSITE" id="PS01166">
    <property type="entry name" value="RNA_POL_BETA"/>
    <property type="match status" value="1"/>
</dbReference>
<dbReference type="GO" id="GO:0000428">
    <property type="term" value="C:DNA-directed RNA polymerase complex"/>
    <property type="evidence" value="ECO:0007669"/>
    <property type="project" value="UniProtKB-KW"/>
</dbReference>
<dbReference type="InterPro" id="IPR015712">
    <property type="entry name" value="DNA-dir_RNA_pol_su2"/>
</dbReference>
<dbReference type="Pfam" id="PF00562">
    <property type="entry name" value="RNA_pol_Rpb2_6"/>
    <property type="match status" value="1"/>
</dbReference>
<feature type="non-terminal residue" evidence="7">
    <location>
        <position position="1"/>
    </location>
</feature>
<dbReference type="AlphaFoldDB" id="X0Y049"/>
<accession>X0Y049</accession>
<dbReference type="InterPro" id="IPR007121">
    <property type="entry name" value="RNA_pol_bsu_CS"/>
</dbReference>
<feature type="non-terminal residue" evidence="7">
    <location>
        <position position="182"/>
    </location>
</feature>
<dbReference type="InterPro" id="IPR007120">
    <property type="entry name" value="DNA-dir_RNAP_su2_dom"/>
</dbReference>
<organism evidence="7">
    <name type="scientific">marine sediment metagenome</name>
    <dbReference type="NCBI Taxonomy" id="412755"/>
    <lineage>
        <taxon>unclassified sequences</taxon>
        <taxon>metagenomes</taxon>
        <taxon>ecological metagenomes</taxon>
    </lineage>
</organism>
<evidence type="ECO:0000313" key="7">
    <source>
        <dbReference type="EMBL" id="GAG42183.1"/>
    </source>
</evidence>
<dbReference type="GO" id="GO:0003899">
    <property type="term" value="F:DNA-directed RNA polymerase activity"/>
    <property type="evidence" value="ECO:0007669"/>
    <property type="project" value="UniProtKB-EC"/>
</dbReference>
<evidence type="ECO:0000256" key="5">
    <source>
        <dbReference type="ARBA" id="ARBA00023163"/>
    </source>
</evidence>
<evidence type="ECO:0000259" key="6">
    <source>
        <dbReference type="Pfam" id="PF00562"/>
    </source>
</evidence>
<dbReference type="EC" id="2.7.7.6" evidence="1"/>
<dbReference type="GO" id="GO:0006351">
    <property type="term" value="P:DNA-templated transcription"/>
    <property type="evidence" value="ECO:0007669"/>
    <property type="project" value="InterPro"/>
</dbReference>
<evidence type="ECO:0000256" key="4">
    <source>
        <dbReference type="ARBA" id="ARBA00022695"/>
    </source>
</evidence>
<keyword evidence="4" id="KW-0548">Nucleotidyltransferase</keyword>
<gene>
    <name evidence="7" type="ORF">S01H1_82904</name>
</gene>
<dbReference type="SUPFAM" id="SSF64484">
    <property type="entry name" value="beta and beta-prime subunits of DNA dependent RNA-polymerase"/>
    <property type="match status" value="1"/>
</dbReference>
<proteinExistence type="predicted"/>
<dbReference type="Gene3D" id="2.40.270.10">
    <property type="entry name" value="DNA-directed RNA polymerase, subunit 2, domain 6"/>
    <property type="match status" value="1"/>
</dbReference>
<keyword evidence="5" id="KW-0804">Transcription</keyword>
<keyword evidence="3" id="KW-0808">Transferase</keyword>
<dbReference type="GO" id="GO:0003677">
    <property type="term" value="F:DNA binding"/>
    <property type="evidence" value="ECO:0007669"/>
    <property type="project" value="InterPro"/>
</dbReference>
<dbReference type="PANTHER" id="PTHR20856">
    <property type="entry name" value="DNA-DIRECTED RNA POLYMERASE I SUBUNIT 2"/>
    <property type="match status" value="1"/>
</dbReference>
<dbReference type="InterPro" id="IPR037033">
    <property type="entry name" value="DNA-dir_RNAP_su2_hyb_sf"/>
</dbReference>
<keyword evidence="2" id="KW-0240">DNA-directed RNA polymerase</keyword>
<comment type="caution">
    <text evidence="7">The sequence shown here is derived from an EMBL/GenBank/DDBJ whole genome shotgun (WGS) entry which is preliminary data.</text>
</comment>
<dbReference type="EMBL" id="BARS01056262">
    <property type="protein sequence ID" value="GAG42183.1"/>
    <property type="molecule type" value="Genomic_DNA"/>
</dbReference>
<evidence type="ECO:0000256" key="1">
    <source>
        <dbReference type="ARBA" id="ARBA00012418"/>
    </source>
</evidence>
<protein>
    <recommendedName>
        <fullName evidence="1">DNA-directed RNA polymerase</fullName>
        <ecNumber evidence="1">2.7.7.6</ecNumber>
    </recommendedName>
</protein>
<feature type="domain" description="DNA-directed RNA polymerase subunit 2 hybrid-binding" evidence="6">
    <location>
        <begin position="2"/>
        <end position="98"/>
    </location>
</feature>
<dbReference type="GO" id="GO:0032549">
    <property type="term" value="F:ribonucleoside binding"/>
    <property type="evidence" value="ECO:0007669"/>
    <property type="project" value="InterPro"/>
</dbReference>